<reference evidence="1 2" key="1">
    <citation type="submission" date="2019-07" db="EMBL/GenBank/DDBJ databases">
        <title>Lentzea xizangensis sp. nov., isolated from Qinghai-Tibetan Plateau Soils.</title>
        <authorList>
            <person name="Huang J."/>
        </authorList>
    </citation>
    <scope>NUCLEOTIDE SEQUENCE [LARGE SCALE GENOMIC DNA]</scope>
    <source>
        <strain evidence="1 2">FXJ1.1311</strain>
    </source>
</reference>
<name>A0A563EL09_9PSEU</name>
<dbReference type="RefSeq" id="WP_146357862.1">
    <property type="nucleotide sequence ID" value="NZ_VOBR01000026.1"/>
</dbReference>
<evidence type="ECO:0000313" key="2">
    <source>
        <dbReference type="Proteomes" id="UP000316639"/>
    </source>
</evidence>
<dbReference type="SUPFAM" id="SSF52402">
    <property type="entry name" value="Adenine nucleotide alpha hydrolases-like"/>
    <property type="match status" value="1"/>
</dbReference>
<dbReference type="Proteomes" id="UP000316639">
    <property type="component" value="Unassembled WGS sequence"/>
</dbReference>
<keyword evidence="2" id="KW-1185">Reference proteome</keyword>
<dbReference type="AlphaFoldDB" id="A0A563EL09"/>
<gene>
    <name evidence="1" type="ORF">FKR81_32420</name>
</gene>
<dbReference type="Gene3D" id="3.40.50.620">
    <property type="entry name" value="HUPs"/>
    <property type="match status" value="1"/>
</dbReference>
<organism evidence="1 2">
    <name type="scientific">Lentzea tibetensis</name>
    <dbReference type="NCBI Taxonomy" id="2591470"/>
    <lineage>
        <taxon>Bacteria</taxon>
        <taxon>Bacillati</taxon>
        <taxon>Actinomycetota</taxon>
        <taxon>Actinomycetes</taxon>
        <taxon>Pseudonocardiales</taxon>
        <taxon>Pseudonocardiaceae</taxon>
        <taxon>Lentzea</taxon>
    </lineage>
</organism>
<dbReference type="InterPro" id="IPR014729">
    <property type="entry name" value="Rossmann-like_a/b/a_fold"/>
</dbReference>
<dbReference type="OrthoDB" id="5081882at2"/>
<dbReference type="EMBL" id="VOBR01000026">
    <property type="protein sequence ID" value="TWP47420.1"/>
    <property type="molecule type" value="Genomic_DNA"/>
</dbReference>
<comment type="caution">
    <text evidence="1">The sequence shown here is derived from an EMBL/GenBank/DDBJ whole genome shotgun (WGS) entry which is preliminary data.</text>
</comment>
<accession>A0A563EL09</accession>
<protein>
    <submittedName>
        <fullName evidence="1">Phosphoadenosine phosphosulfate reductase</fullName>
    </submittedName>
</protein>
<evidence type="ECO:0000313" key="1">
    <source>
        <dbReference type="EMBL" id="TWP47420.1"/>
    </source>
</evidence>
<sequence length="240" mass="27778">MTYRPTELVTIEGRPSSLELLDELAAEGKPVLLAFSRGKDSIACWLAMLDAGLEVVPYFLYHVPGMSFVDESLAYFEDFFGTTIHRYPHPAMFRWLNTFTLQAPHRLAVIEAADLPMPSYEDVADLVREDLGLPGAWNAHGVRAADSPNRRMAMTTHGPRREEIRKVAVVWDWRVRHVREVIAHHGVTLPVDYELFGRSWDGLDLRFTEPLRKRFPADYELIRQWFPLVELEELRARYTR</sequence>
<proteinExistence type="predicted"/>